<sequence>MCVNTDRTVAVVCSQLGHKFEKKNDCVLLAIAYGEKNSWTWLLKRLSSRDR</sequence>
<accession>A0A3M7LZF3</accession>
<reference evidence="1 2" key="1">
    <citation type="journal article" date="2014" name="PLoS ONE">
        <title>De novo Genome Assembly of the Fungal Plant Pathogen Pyrenophora semeniperda.</title>
        <authorList>
            <person name="Soliai M.M."/>
            <person name="Meyer S.E."/>
            <person name="Udall J.A."/>
            <person name="Elzinga D.E."/>
            <person name="Hermansen R.A."/>
            <person name="Bodily P.M."/>
            <person name="Hart A.A."/>
            <person name="Coleman C.E."/>
        </authorList>
    </citation>
    <scope>NUCLEOTIDE SEQUENCE [LARGE SCALE GENOMIC DNA]</scope>
    <source>
        <strain evidence="1 2">CCB06</strain>
        <tissue evidence="1">Mycelium</tissue>
    </source>
</reference>
<organism evidence="1 2">
    <name type="scientific">Pyrenophora seminiperda CCB06</name>
    <dbReference type="NCBI Taxonomy" id="1302712"/>
    <lineage>
        <taxon>Eukaryota</taxon>
        <taxon>Fungi</taxon>
        <taxon>Dikarya</taxon>
        <taxon>Ascomycota</taxon>
        <taxon>Pezizomycotina</taxon>
        <taxon>Dothideomycetes</taxon>
        <taxon>Pleosporomycetidae</taxon>
        <taxon>Pleosporales</taxon>
        <taxon>Pleosporineae</taxon>
        <taxon>Pleosporaceae</taxon>
        <taxon>Pyrenophora</taxon>
    </lineage>
</organism>
<evidence type="ECO:0000313" key="2">
    <source>
        <dbReference type="Proteomes" id="UP000265663"/>
    </source>
</evidence>
<name>A0A3M7LZF3_9PLEO</name>
<dbReference type="AlphaFoldDB" id="A0A3M7LZF3"/>
<proteinExistence type="predicted"/>
<keyword evidence="2" id="KW-1185">Reference proteome</keyword>
<evidence type="ECO:0000313" key="1">
    <source>
        <dbReference type="EMBL" id="RMZ67581.1"/>
    </source>
</evidence>
<dbReference type="Proteomes" id="UP000265663">
    <property type="component" value="Unassembled WGS sequence"/>
</dbReference>
<protein>
    <submittedName>
        <fullName evidence="1">Uncharacterized protein</fullName>
    </submittedName>
</protein>
<dbReference type="EMBL" id="KE747810">
    <property type="protein sequence ID" value="RMZ67581.1"/>
    <property type="molecule type" value="Genomic_DNA"/>
</dbReference>
<gene>
    <name evidence="1" type="ORF">GMOD_00001528</name>
</gene>